<dbReference type="Pfam" id="PF19029">
    <property type="entry name" value="DUF883_C"/>
    <property type="match status" value="1"/>
</dbReference>
<dbReference type="PANTHER" id="PTHR35893:SF3">
    <property type="entry name" value="INNER MEMBRANE PROTEIN"/>
    <property type="match status" value="1"/>
</dbReference>
<dbReference type="OrthoDB" id="7875185at2"/>
<dbReference type="GO" id="GO:0043022">
    <property type="term" value="F:ribosome binding"/>
    <property type="evidence" value="ECO:0007669"/>
    <property type="project" value="InterPro"/>
</dbReference>
<sequence>MANAAKLLNGKAGTPTGEDIAKQIEVLQNDISSLTSTIAQMGKAKGDEAVSTAKAKLSDVRDQANDHAETARLQAMELQGQANDFIRKQPATALGVAAGVGFLVGLLSTRK</sequence>
<dbReference type="AlphaFoldDB" id="A0A2R8B966"/>
<gene>
    <name evidence="2" type="ORF">ASD8599_00312</name>
</gene>
<organism evidence="2 3">
    <name type="scientific">Ascidiaceihabitans donghaensis</name>
    <dbReference type="NCBI Taxonomy" id="1510460"/>
    <lineage>
        <taxon>Bacteria</taxon>
        <taxon>Pseudomonadati</taxon>
        <taxon>Pseudomonadota</taxon>
        <taxon>Alphaproteobacteria</taxon>
        <taxon>Rhodobacterales</taxon>
        <taxon>Paracoccaceae</taxon>
        <taxon>Ascidiaceihabitans</taxon>
    </lineage>
</organism>
<evidence type="ECO:0000259" key="1">
    <source>
        <dbReference type="Pfam" id="PF19029"/>
    </source>
</evidence>
<dbReference type="Proteomes" id="UP000244880">
    <property type="component" value="Unassembled WGS sequence"/>
</dbReference>
<reference evidence="2 3" key="1">
    <citation type="submission" date="2018-03" db="EMBL/GenBank/DDBJ databases">
        <authorList>
            <person name="Keele B.F."/>
        </authorList>
    </citation>
    <scope>NUCLEOTIDE SEQUENCE [LARGE SCALE GENOMIC DNA]</scope>
    <source>
        <strain evidence="2 3">CECT 8599</strain>
    </source>
</reference>
<evidence type="ECO:0000313" key="3">
    <source>
        <dbReference type="Proteomes" id="UP000244880"/>
    </source>
</evidence>
<accession>A0A2R8B966</accession>
<dbReference type="PANTHER" id="PTHR35893">
    <property type="entry name" value="INNER MEMBRANE PROTEIN-RELATED"/>
    <property type="match status" value="1"/>
</dbReference>
<dbReference type="InterPro" id="IPR043605">
    <property type="entry name" value="DUF883_C"/>
</dbReference>
<proteinExistence type="predicted"/>
<name>A0A2R8B966_9RHOB</name>
<dbReference type="EMBL" id="OMOR01000001">
    <property type="protein sequence ID" value="SPH19578.1"/>
    <property type="molecule type" value="Genomic_DNA"/>
</dbReference>
<dbReference type="InterPro" id="IPR010279">
    <property type="entry name" value="YqjD/ElaB"/>
</dbReference>
<evidence type="ECO:0000313" key="2">
    <source>
        <dbReference type="EMBL" id="SPH19578.1"/>
    </source>
</evidence>
<feature type="domain" description="DUF883" evidence="1">
    <location>
        <begin position="82"/>
        <end position="110"/>
    </location>
</feature>
<protein>
    <recommendedName>
        <fullName evidence="1">DUF883 domain-containing protein</fullName>
    </recommendedName>
</protein>
<dbReference type="RefSeq" id="WP_108826905.1">
    <property type="nucleotide sequence ID" value="NZ_OMOR01000001.1"/>
</dbReference>
<keyword evidence="3" id="KW-1185">Reference proteome</keyword>